<accession>A0A6P8ZS85</accession>
<feature type="compositionally biased region" description="Acidic residues" evidence="3">
    <location>
        <begin position="360"/>
        <end position="399"/>
    </location>
</feature>
<keyword evidence="1 2" id="KW-0175">Coiled coil</keyword>
<feature type="compositionally biased region" description="Polar residues" evidence="3">
    <location>
        <begin position="400"/>
        <end position="411"/>
    </location>
</feature>
<dbReference type="Gene3D" id="2.30.30.40">
    <property type="entry name" value="SH3 Domains"/>
    <property type="match status" value="1"/>
</dbReference>
<feature type="chain" id="PRO_5027731414" evidence="4">
    <location>
        <begin position="25"/>
        <end position="1458"/>
    </location>
</feature>
<dbReference type="Proteomes" id="UP000515158">
    <property type="component" value="Unplaced"/>
</dbReference>
<evidence type="ECO:0000256" key="3">
    <source>
        <dbReference type="SAM" id="MobiDB-lite"/>
    </source>
</evidence>
<feature type="region of interest" description="Disordered" evidence="3">
    <location>
        <begin position="459"/>
        <end position="817"/>
    </location>
</feature>
<dbReference type="KEGG" id="tpal:117649412"/>
<dbReference type="SUPFAM" id="SSF50044">
    <property type="entry name" value="SH3-domain"/>
    <property type="match status" value="1"/>
</dbReference>
<keyword evidence="5" id="KW-1185">Reference proteome</keyword>
<feature type="compositionally biased region" description="Basic and acidic residues" evidence="3">
    <location>
        <begin position="1449"/>
        <end position="1458"/>
    </location>
</feature>
<name>A0A6P8ZS85_THRPL</name>
<evidence type="ECO:0000256" key="1">
    <source>
        <dbReference type="ARBA" id="ARBA00023054"/>
    </source>
</evidence>
<feature type="compositionally biased region" description="Basic and acidic residues" evidence="3">
    <location>
        <begin position="1430"/>
        <end position="1439"/>
    </location>
</feature>
<evidence type="ECO:0000256" key="2">
    <source>
        <dbReference type="SAM" id="Coils"/>
    </source>
</evidence>
<feature type="compositionally biased region" description="Low complexity" evidence="3">
    <location>
        <begin position="230"/>
        <end position="246"/>
    </location>
</feature>
<dbReference type="CTD" id="33930"/>
<feature type="compositionally biased region" description="Low complexity" evidence="3">
    <location>
        <begin position="722"/>
        <end position="734"/>
    </location>
</feature>
<feature type="compositionally biased region" description="Polar residues" evidence="3">
    <location>
        <begin position="768"/>
        <end position="781"/>
    </location>
</feature>
<dbReference type="GO" id="GO:0070971">
    <property type="term" value="C:endoplasmic reticulum exit site"/>
    <property type="evidence" value="ECO:0007669"/>
    <property type="project" value="TreeGrafter"/>
</dbReference>
<dbReference type="GO" id="GO:0009306">
    <property type="term" value="P:protein secretion"/>
    <property type="evidence" value="ECO:0007669"/>
    <property type="project" value="TreeGrafter"/>
</dbReference>
<feature type="signal peptide" evidence="4">
    <location>
        <begin position="1"/>
        <end position="24"/>
    </location>
</feature>
<feature type="compositionally biased region" description="Polar residues" evidence="3">
    <location>
        <begin position="711"/>
        <end position="721"/>
    </location>
</feature>
<feature type="region of interest" description="Disordered" evidence="3">
    <location>
        <begin position="1290"/>
        <end position="1458"/>
    </location>
</feature>
<feature type="compositionally biased region" description="Polar residues" evidence="3">
    <location>
        <begin position="191"/>
        <end position="201"/>
    </location>
</feature>
<evidence type="ECO:0000313" key="6">
    <source>
        <dbReference type="RefSeq" id="XP_034248087.1"/>
    </source>
</evidence>
<dbReference type="GO" id="GO:0035459">
    <property type="term" value="P:vesicle cargo loading"/>
    <property type="evidence" value="ECO:0007669"/>
    <property type="project" value="TreeGrafter"/>
</dbReference>
<keyword evidence="4" id="KW-0732">Signal</keyword>
<evidence type="ECO:0000313" key="5">
    <source>
        <dbReference type="Proteomes" id="UP000515158"/>
    </source>
</evidence>
<feature type="compositionally biased region" description="Basic and acidic residues" evidence="3">
    <location>
        <begin position="524"/>
        <end position="649"/>
    </location>
</feature>
<feature type="compositionally biased region" description="Low complexity" evidence="3">
    <location>
        <begin position="1412"/>
        <end position="1422"/>
    </location>
</feature>
<reference evidence="6" key="1">
    <citation type="submission" date="2025-08" db="UniProtKB">
        <authorList>
            <consortium name="RefSeq"/>
        </authorList>
    </citation>
    <scope>IDENTIFICATION</scope>
    <source>
        <tissue evidence="6">Total insect</tissue>
    </source>
</reference>
<dbReference type="PANTHER" id="PTHR23158:SF33">
    <property type="entry name" value="TRANSPORT AND GOLGI ORGANIZATION PROTEIN 1"/>
    <property type="match status" value="1"/>
</dbReference>
<dbReference type="SUPFAM" id="SSF57997">
    <property type="entry name" value="Tropomyosin"/>
    <property type="match status" value="1"/>
</dbReference>
<protein>
    <submittedName>
        <fullName evidence="6">Transport and Golgi organization protein 1</fullName>
    </submittedName>
</protein>
<feature type="compositionally biased region" description="Basic and acidic residues" evidence="3">
    <location>
        <begin position="795"/>
        <end position="807"/>
    </location>
</feature>
<gene>
    <name evidence="6" type="primary">LOC117649412</name>
</gene>
<feature type="compositionally biased region" description="Low complexity" evidence="3">
    <location>
        <begin position="746"/>
        <end position="761"/>
    </location>
</feature>
<feature type="coiled-coil region" evidence="2">
    <location>
        <begin position="1138"/>
        <end position="1193"/>
    </location>
</feature>
<dbReference type="GO" id="GO:0005789">
    <property type="term" value="C:endoplasmic reticulum membrane"/>
    <property type="evidence" value="ECO:0007669"/>
    <property type="project" value="TreeGrafter"/>
</dbReference>
<dbReference type="GeneID" id="117649412"/>
<evidence type="ECO:0000256" key="4">
    <source>
        <dbReference type="SAM" id="SignalP"/>
    </source>
</evidence>
<dbReference type="PANTHER" id="PTHR23158">
    <property type="entry name" value="MELANOMA INHIBITORY ACTIVITY-RELATED"/>
    <property type="match status" value="1"/>
</dbReference>
<feature type="compositionally biased region" description="Basic and acidic residues" evidence="3">
    <location>
        <begin position="666"/>
        <end position="710"/>
    </location>
</feature>
<feature type="region of interest" description="Disordered" evidence="3">
    <location>
        <begin position="186"/>
        <end position="432"/>
    </location>
</feature>
<dbReference type="OrthoDB" id="6627676at2759"/>
<feature type="compositionally biased region" description="Pro residues" evidence="3">
    <location>
        <begin position="1325"/>
        <end position="1379"/>
    </location>
</feature>
<proteinExistence type="predicted"/>
<feature type="coiled-coil region" evidence="2">
    <location>
        <begin position="882"/>
        <end position="1056"/>
    </location>
</feature>
<dbReference type="RefSeq" id="XP_034248087.1">
    <property type="nucleotide sequence ID" value="XM_034392196.1"/>
</dbReference>
<dbReference type="GO" id="GO:0006888">
    <property type="term" value="P:endoplasmic reticulum to Golgi vesicle-mediated transport"/>
    <property type="evidence" value="ECO:0007669"/>
    <property type="project" value="TreeGrafter"/>
</dbReference>
<feature type="compositionally biased region" description="Polar residues" evidence="3">
    <location>
        <begin position="498"/>
        <end position="522"/>
    </location>
</feature>
<dbReference type="InterPro" id="IPR051500">
    <property type="entry name" value="cTAGE_MIA/OTOR"/>
</dbReference>
<feature type="compositionally biased region" description="Basic and acidic residues" evidence="3">
    <location>
        <begin position="1380"/>
        <end position="1389"/>
    </location>
</feature>
<feature type="compositionally biased region" description="Polar residues" evidence="3">
    <location>
        <begin position="286"/>
        <end position="307"/>
    </location>
</feature>
<feature type="compositionally biased region" description="Polar residues" evidence="3">
    <location>
        <begin position="329"/>
        <end position="359"/>
    </location>
</feature>
<dbReference type="InterPro" id="IPR036028">
    <property type="entry name" value="SH3-like_dom_sf"/>
</dbReference>
<dbReference type="FunCoup" id="A0A6P8ZS85">
    <property type="interactions" value="332"/>
</dbReference>
<organism evidence="6">
    <name type="scientific">Thrips palmi</name>
    <name type="common">Melon thrips</name>
    <dbReference type="NCBI Taxonomy" id="161013"/>
    <lineage>
        <taxon>Eukaryota</taxon>
        <taxon>Metazoa</taxon>
        <taxon>Ecdysozoa</taxon>
        <taxon>Arthropoda</taxon>
        <taxon>Hexapoda</taxon>
        <taxon>Insecta</taxon>
        <taxon>Pterygota</taxon>
        <taxon>Neoptera</taxon>
        <taxon>Paraneoptera</taxon>
        <taxon>Thysanoptera</taxon>
        <taxon>Terebrantia</taxon>
        <taxon>Thripoidea</taxon>
        <taxon>Thripidae</taxon>
        <taxon>Thrips</taxon>
    </lineage>
</organism>
<sequence length="1458" mass="161903">MKAFTAVWIAFFTFLTLLIGYNEGGTPGHKLCANPDCSEPISRAKTLLRYVSVDKDRVSFKPGMDVDVFIKRGDTWGIKVGDRFGFAPATFLKEFKILVSSKSLYNIPENEAVEPGTPEPVKIETTKRDSVDAAVEKTEEIPASVGSLLNFPSVAAAENVEVQQGSLPTPSSPQYEMVDGTTIWFDPVPATQPNIPYTSGKNEAEPQSAENVSEAVPDTLLNPVVSPDQSAEAVSEPSSAPSPIIPQNTEVKIDPPPTEVPVTPIPEDNSGTPPSFADGPPEAPLQETSTEATTEPSQEVTTETSLDVSAEAVTTEATPAGVTEAVNETPETITEGQTIEPTEASIMTNIWNTMFNSGDGTEENSQENDGEDPEEDDGEEEGDDEDGADDDEADVEENSTEPSTPIPQSSDAGAAATVESTSVPPASGEDVVKNVVVENIPVSTTASPEELAASFPQAQVENLDDGTRIPRQTESFSGEVTVEQEKGGAQVSGEEVETASSENVLDQDQVSGSVGSITQDAQQADEREKKRALEEEQKRKEDEILRQQEEEKKQQQELENQRQQEEEAKRQQEEEAKRLHEEEEAKRQLEEQMKRQQEEEAMRQQEEEVKRQQEEEIKRQQEEEIKRQQEEAIKRQQEEEAKRQQEEVARMQALEEENQKSLAAEQELRRQNEEIQRLQEEEMMRQRDEAHQKQIQEALERENEKNKLIEETSQSTVGSMLNESISESETSNTEPASPSVEPETPSAGMFSWFGGMFGSSADTENTEPETSNQEPQPQDSQAQHEAHPTMVPSPESHHHHDHLHEHPPVWSSEQQTMCSADGGCEMAAPEVEEAGGLFGIQTPSLDVILLRLAATALALFMGAVSFYFLRKKHVDSILVAKINELEKQLLVASKEAVILREEQVTVNSSVNDEEVNSLREELESSRLVRADLEEQVSTLERELEEATETGIELNKLLSETLEASKGKAHAGLAASVERLQQQLDSQKDKVDSLTRSLKSTSGENENLKSLVVESKERISALEAELTAAAEIANNIRREKEEANVLLAQELQQVQSRLEEALSSKVLEESRLGSELSALKLKHETLRSSLSMKDAEVKALQDTLKQLESGGGNQLLDITKVKAEIEHTKSERDLFLAKYEEEEKGRKDLEVRLDKITETLKILEEKADVADKGREEAETRLAVLSNYFKEKEEQLQKELGLKEAIVAQHRGDESTVVKHLQLLQEEVNTYKAQNESLKQEILDQERDFKGQIATLEKKAHDNWMTARQAERRLEDSRQEAAQLRNRLTIVEKSNADPNTRLDANGDGGVASPVMMMPLPPLGDMETPPPLPPFMFSPPPYPPPFMPPPLPPHPMGRPPPLGRMSSPPPPLGQFSPPPPPYDRLDRLDRSSRSRSPSPPPHHRYHHRSPPPPQQWDAPPSSFRPVPKPSPKKPSDQRDHKGPMHTSGHMNDSTDKSREHV</sequence>
<dbReference type="InParanoid" id="A0A6P8ZS85"/>